<dbReference type="PANTHER" id="PTHR28532">
    <property type="entry name" value="GEO13458P1"/>
    <property type="match status" value="1"/>
</dbReference>
<organism evidence="1 2">
    <name type="scientific">Malassezia restricta (strain ATCC 96810 / NBRC 103918 / CBS 7877)</name>
    <name type="common">Seborrheic dermatitis infection agent</name>
    <dbReference type="NCBI Taxonomy" id="425264"/>
    <lineage>
        <taxon>Eukaryota</taxon>
        <taxon>Fungi</taxon>
        <taxon>Dikarya</taxon>
        <taxon>Basidiomycota</taxon>
        <taxon>Ustilaginomycotina</taxon>
        <taxon>Malasseziomycetes</taxon>
        <taxon>Malasseziales</taxon>
        <taxon>Malasseziaceae</taxon>
        <taxon>Malassezia</taxon>
    </lineage>
</organism>
<protein>
    <submittedName>
        <fullName evidence="1">Oral cancer-overexpressed protein 1</fullName>
    </submittedName>
</protein>
<evidence type="ECO:0000313" key="1">
    <source>
        <dbReference type="EMBL" id="AYO42867.1"/>
    </source>
</evidence>
<keyword evidence="2" id="KW-1185">Reference proteome</keyword>
<dbReference type="Proteomes" id="UP000269793">
    <property type="component" value="Chromosome III"/>
</dbReference>
<dbReference type="PANTHER" id="PTHR28532:SF1">
    <property type="entry name" value="ORAL CANCER OVEREXPRESSED 1"/>
    <property type="match status" value="1"/>
</dbReference>
<dbReference type="VEuPathDB" id="FungiDB:DNF11_1917"/>
<dbReference type="OrthoDB" id="48036at2759"/>
<dbReference type="InterPro" id="IPR052436">
    <property type="entry name" value="LTO1_adapter"/>
</dbReference>
<proteinExistence type="predicted"/>
<dbReference type="STRING" id="425264.A0A3G2S9X5"/>
<evidence type="ECO:0000313" key="2">
    <source>
        <dbReference type="Proteomes" id="UP000269793"/>
    </source>
</evidence>
<dbReference type="AlphaFoldDB" id="A0A3G2S9X5"/>
<gene>
    <name evidence="1" type="primary">ORAOV1</name>
    <name evidence="1" type="ORF">DNF11_1917</name>
</gene>
<accession>A0A3G2S9X5</accession>
<dbReference type="EMBL" id="CP033150">
    <property type="protein sequence ID" value="AYO42867.1"/>
    <property type="molecule type" value="Genomic_DNA"/>
</dbReference>
<sequence>MSDAGVMAPCSAQDENKQIVLEQFNLDDVTQLEDLPLAKGRQQGYEKGRIFGKMEGRALGREKGFDLWNELGYYKGVISMYKRMIQSQTSTIDDATRKKQRQWQQLESFEALWSLIPQYNDSSGHNPPPHQDDTQADTYDFGKLVERVRARYRLVCKALGFDPPHSISPHMNTSGTSLTPNLPPQNMVRVAGQLVDQKHLHY</sequence>
<reference evidence="1 2" key="1">
    <citation type="submission" date="2018-10" db="EMBL/GenBank/DDBJ databases">
        <title>Complete genome sequence of Malassezia restricta CBS 7877.</title>
        <authorList>
            <person name="Morand S.C."/>
            <person name="Bertignac M."/>
            <person name="Iltis A."/>
            <person name="Kolder I."/>
            <person name="Pirovano W."/>
            <person name="Jourdain R."/>
            <person name="Clavaud C."/>
        </authorList>
    </citation>
    <scope>NUCLEOTIDE SEQUENCE [LARGE SCALE GENOMIC DNA]</scope>
    <source>
        <strain evidence="1 2">CBS 7877</strain>
    </source>
</reference>
<name>A0A3G2S9X5_MALR7</name>